<dbReference type="InterPro" id="IPR039353">
    <property type="entry name" value="TF_Adf1"/>
</dbReference>
<dbReference type="InterPro" id="IPR006578">
    <property type="entry name" value="MADF-dom"/>
</dbReference>
<dbReference type="EMBL" id="OU963862">
    <property type="protein sequence ID" value="CAH0381997.1"/>
    <property type="molecule type" value="Genomic_DNA"/>
</dbReference>
<keyword evidence="5" id="KW-1185">Reference proteome</keyword>
<gene>
    <name evidence="4" type="ORF">BEMITA_LOCUS1591</name>
</gene>
<name>A0A9P0A1G6_BEMTA</name>
<sequence length="342" mass="37849">MNKVCKVQLIKSADGSTKPSIVFQTAQGKTVPVIINKSAINHVRLPVQPSNTNPKAPSPPTSTCASTSQKQKAPSPPSSAYSSQKAPSPPCVSSKPKETSPSNSSAASRPKKVDNKWSPEQLLELIMAVREHPSIFNPKDDGYQNRVKRFKSWEQVAAQVSLFRTGTTVTESQNKWHSLRTQFAQEQKKIRESKGTDTEAAKVYKLTMKFYEEMLFLKDFLEARRTVDNAGEDDIFEAILREEEALDDGVGSENKLPGPPIKRRKSATTDSQFVQVLQQAGSAFQTIASKQSEKPPMKETDEPADVYQRFGAYIASKLRSMGPEKASQAEDIIMEALIQMPT</sequence>
<dbReference type="Pfam" id="PF10545">
    <property type="entry name" value="MADF_DNA_bdg"/>
    <property type="match status" value="1"/>
</dbReference>
<accession>A0A9P0A1G6</accession>
<dbReference type="GO" id="GO:0005634">
    <property type="term" value="C:nucleus"/>
    <property type="evidence" value="ECO:0007669"/>
    <property type="project" value="TreeGrafter"/>
</dbReference>
<protein>
    <recommendedName>
        <fullName evidence="6">MADF domain-containing protein</fullName>
    </recommendedName>
</protein>
<dbReference type="InterPro" id="IPR001005">
    <property type="entry name" value="SANT/Myb"/>
</dbReference>
<feature type="domain" description="MADF" evidence="3">
    <location>
        <begin position="124"/>
        <end position="222"/>
    </location>
</feature>
<proteinExistence type="predicted"/>
<evidence type="ECO:0000313" key="5">
    <source>
        <dbReference type="Proteomes" id="UP001152759"/>
    </source>
</evidence>
<evidence type="ECO:0008006" key="6">
    <source>
        <dbReference type="Google" id="ProtNLM"/>
    </source>
</evidence>
<dbReference type="GO" id="GO:0005667">
    <property type="term" value="C:transcription regulator complex"/>
    <property type="evidence" value="ECO:0007669"/>
    <property type="project" value="TreeGrafter"/>
</dbReference>
<dbReference type="PROSITE" id="PS50090">
    <property type="entry name" value="MYB_LIKE"/>
    <property type="match status" value="1"/>
</dbReference>
<feature type="compositionally biased region" description="Low complexity" evidence="1">
    <location>
        <begin position="61"/>
        <end position="86"/>
    </location>
</feature>
<dbReference type="PROSITE" id="PS51029">
    <property type="entry name" value="MADF"/>
    <property type="match status" value="1"/>
</dbReference>
<dbReference type="Proteomes" id="UP001152759">
    <property type="component" value="Chromosome 1"/>
</dbReference>
<dbReference type="PANTHER" id="PTHR12243:SF67">
    <property type="entry name" value="COREPRESSOR OF PANGOLIN, ISOFORM A-RELATED"/>
    <property type="match status" value="1"/>
</dbReference>
<evidence type="ECO:0000259" key="3">
    <source>
        <dbReference type="PROSITE" id="PS51029"/>
    </source>
</evidence>
<feature type="domain" description="Myb-like" evidence="2">
    <location>
        <begin position="109"/>
        <end position="180"/>
    </location>
</feature>
<dbReference type="GO" id="GO:0006357">
    <property type="term" value="P:regulation of transcription by RNA polymerase II"/>
    <property type="evidence" value="ECO:0007669"/>
    <property type="project" value="TreeGrafter"/>
</dbReference>
<dbReference type="AlphaFoldDB" id="A0A9P0A1G6"/>
<dbReference type="SMART" id="SM00595">
    <property type="entry name" value="MADF"/>
    <property type="match status" value="1"/>
</dbReference>
<evidence type="ECO:0000256" key="1">
    <source>
        <dbReference type="SAM" id="MobiDB-lite"/>
    </source>
</evidence>
<feature type="region of interest" description="Disordered" evidence="1">
    <location>
        <begin position="45"/>
        <end position="116"/>
    </location>
</feature>
<organism evidence="4 5">
    <name type="scientific">Bemisia tabaci</name>
    <name type="common">Sweetpotato whitefly</name>
    <name type="synonym">Aleurodes tabaci</name>
    <dbReference type="NCBI Taxonomy" id="7038"/>
    <lineage>
        <taxon>Eukaryota</taxon>
        <taxon>Metazoa</taxon>
        <taxon>Ecdysozoa</taxon>
        <taxon>Arthropoda</taxon>
        <taxon>Hexapoda</taxon>
        <taxon>Insecta</taxon>
        <taxon>Pterygota</taxon>
        <taxon>Neoptera</taxon>
        <taxon>Paraneoptera</taxon>
        <taxon>Hemiptera</taxon>
        <taxon>Sternorrhyncha</taxon>
        <taxon>Aleyrodoidea</taxon>
        <taxon>Aleyrodidae</taxon>
        <taxon>Aleyrodinae</taxon>
        <taxon>Bemisia</taxon>
    </lineage>
</organism>
<reference evidence="4" key="1">
    <citation type="submission" date="2021-12" db="EMBL/GenBank/DDBJ databases">
        <authorList>
            <person name="King R."/>
        </authorList>
    </citation>
    <scope>NUCLEOTIDE SEQUENCE</scope>
</reference>
<dbReference type="PANTHER" id="PTHR12243">
    <property type="entry name" value="MADF DOMAIN TRANSCRIPTION FACTOR"/>
    <property type="match status" value="1"/>
</dbReference>
<feature type="region of interest" description="Disordered" evidence="1">
    <location>
        <begin position="248"/>
        <end position="267"/>
    </location>
</feature>
<evidence type="ECO:0000259" key="2">
    <source>
        <dbReference type="PROSITE" id="PS50090"/>
    </source>
</evidence>
<evidence type="ECO:0000313" key="4">
    <source>
        <dbReference type="EMBL" id="CAH0381997.1"/>
    </source>
</evidence>